<evidence type="ECO:0000313" key="11">
    <source>
        <dbReference type="EMBL" id="CAL1597610.1"/>
    </source>
</evidence>
<evidence type="ECO:0000256" key="1">
    <source>
        <dbReference type="ARBA" id="ARBA00004167"/>
    </source>
</evidence>
<feature type="domain" description="Fibronectin type-III" evidence="10">
    <location>
        <begin position="151"/>
        <end position="251"/>
    </location>
</feature>
<evidence type="ECO:0000256" key="2">
    <source>
        <dbReference type="ARBA" id="ARBA00004613"/>
    </source>
</evidence>
<proteinExistence type="predicted"/>
<sequence length="352" mass="38568">MCCFAAVPAAPVNVSVSQLRADSALVTWSLPPGDTVIGYSLSQQPADPLIQPVDPLIQPVDPLIQPVDPLIQPVDPLIQPVDPLIQPADPLIQPPADPLIQPVDPLIQPVDPLIQPVDPLIQPVDPLIQPVDPLIQPVDPLIQPADPLIQPPVDPLIQPVDPLIQPVDPLIQPVDPLIQPVDPLIQPADPLIQPRQDGLMQRSIREVNTSSHWCMLWDLDEDTHYSVQVQSVGTQGDSQPSRAVQFRTLERSDHYPVGVHDHHHEPAMEGLGMTPHLQTGELLIITTVLLLWAAVIALFCRQYDIIKDNDSNSTKEKSKRLRSSSTFYNGSTGSSPLHHNGAVRSSRVSSRF</sequence>
<name>A0AAV2L8X3_KNICA</name>
<dbReference type="InterPro" id="IPR003961">
    <property type="entry name" value="FN3_dom"/>
</dbReference>
<feature type="transmembrane region" description="Helical" evidence="9">
    <location>
        <begin position="282"/>
        <end position="300"/>
    </location>
</feature>
<dbReference type="PROSITE" id="PS50853">
    <property type="entry name" value="FN3"/>
    <property type="match status" value="1"/>
</dbReference>
<evidence type="ECO:0000256" key="5">
    <source>
        <dbReference type="ARBA" id="ARBA00022989"/>
    </source>
</evidence>
<dbReference type="Gene3D" id="2.60.40.10">
    <property type="entry name" value="Immunoglobulins"/>
    <property type="match status" value="1"/>
</dbReference>
<keyword evidence="5 9" id="KW-1133">Transmembrane helix</keyword>
<dbReference type="InterPro" id="IPR013783">
    <property type="entry name" value="Ig-like_fold"/>
</dbReference>
<protein>
    <recommendedName>
        <fullName evidence="10">Fibronectin type-III domain-containing protein</fullName>
    </recommendedName>
</protein>
<dbReference type="GO" id="GO:0005576">
    <property type="term" value="C:extracellular region"/>
    <property type="evidence" value="ECO:0007669"/>
    <property type="project" value="UniProtKB-SubCell"/>
</dbReference>
<reference evidence="11 12" key="1">
    <citation type="submission" date="2024-04" db="EMBL/GenBank/DDBJ databases">
        <authorList>
            <person name="Waldvogel A.-M."/>
            <person name="Schoenle A."/>
        </authorList>
    </citation>
    <scope>NUCLEOTIDE SEQUENCE [LARGE SCALE GENOMIC DNA]</scope>
</reference>
<dbReference type="GO" id="GO:0005886">
    <property type="term" value="C:plasma membrane"/>
    <property type="evidence" value="ECO:0007669"/>
    <property type="project" value="TreeGrafter"/>
</dbReference>
<gene>
    <name evidence="11" type="ORF">KC01_LOCUS26109</name>
</gene>
<keyword evidence="12" id="KW-1185">Reference proteome</keyword>
<dbReference type="PANTHER" id="PTHR14470">
    <property type="entry name" value="FIBRONECTIN TYPE III DOMAIN-CONTAINING PROTEIN"/>
    <property type="match status" value="1"/>
</dbReference>
<evidence type="ECO:0000313" key="12">
    <source>
        <dbReference type="Proteomes" id="UP001497482"/>
    </source>
</evidence>
<dbReference type="InterPro" id="IPR052120">
    <property type="entry name" value="FNDC_type_III_4/5"/>
</dbReference>
<keyword evidence="6 9" id="KW-0472">Membrane</keyword>
<dbReference type="InterPro" id="IPR036116">
    <property type="entry name" value="FN3_sf"/>
</dbReference>
<evidence type="ECO:0000256" key="8">
    <source>
        <dbReference type="SAM" id="MobiDB-lite"/>
    </source>
</evidence>
<evidence type="ECO:0000256" key="9">
    <source>
        <dbReference type="SAM" id="Phobius"/>
    </source>
</evidence>
<evidence type="ECO:0000256" key="7">
    <source>
        <dbReference type="ARBA" id="ARBA00023180"/>
    </source>
</evidence>
<evidence type="ECO:0000256" key="4">
    <source>
        <dbReference type="ARBA" id="ARBA00022692"/>
    </source>
</evidence>
<organism evidence="11 12">
    <name type="scientific">Knipowitschia caucasica</name>
    <name type="common">Caucasian dwarf goby</name>
    <name type="synonym">Pomatoschistus caucasicus</name>
    <dbReference type="NCBI Taxonomy" id="637954"/>
    <lineage>
        <taxon>Eukaryota</taxon>
        <taxon>Metazoa</taxon>
        <taxon>Chordata</taxon>
        <taxon>Craniata</taxon>
        <taxon>Vertebrata</taxon>
        <taxon>Euteleostomi</taxon>
        <taxon>Actinopterygii</taxon>
        <taxon>Neopterygii</taxon>
        <taxon>Teleostei</taxon>
        <taxon>Neoteleostei</taxon>
        <taxon>Acanthomorphata</taxon>
        <taxon>Gobiaria</taxon>
        <taxon>Gobiiformes</taxon>
        <taxon>Gobioidei</taxon>
        <taxon>Gobiidae</taxon>
        <taxon>Gobiinae</taxon>
        <taxon>Knipowitschia</taxon>
    </lineage>
</organism>
<keyword evidence="7" id="KW-0325">Glycoprotein</keyword>
<comment type="subcellular location">
    <subcellularLocation>
        <location evidence="1">Membrane</location>
        <topology evidence="1">Single-pass membrane protein</topology>
    </subcellularLocation>
    <subcellularLocation>
        <location evidence="2">Secreted</location>
    </subcellularLocation>
</comment>
<feature type="compositionally biased region" description="Polar residues" evidence="8">
    <location>
        <begin position="323"/>
        <end position="337"/>
    </location>
</feature>
<keyword evidence="3" id="KW-0964">Secreted</keyword>
<dbReference type="AlphaFoldDB" id="A0AAV2L8X3"/>
<dbReference type="CDD" id="cd00063">
    <property type="entry name" value="FN3"/>
    <property type="match status" value="2"/>
</dbReference>
<keyword evidence="4 9" id="KW-0812">Transmembrane</keyword>
<dbReference type="SMART" id="SM00060">
    <property type="entry name" value="FN3"/>
    <property type="match status" value="1"/>
</dbReference>
<feature type="region of interest" description="Disordered" evidence="8">
    <location>
        <begin position="311"/>
        <end position="352"/>
    </location>
</feature>
<accession>A0AAV2L8X3</accession>
<dbReference type="Proteomes" id="UP001497482">
    <property type="component" value="Chromosome 22"/>
</dbReference>
<evidence type="ECO:0000256" key="3">
    <source>
        <dbReference type="ARBA" id="ARBA00022525"/>
    </source>
</evidence>
<evidence type="ECO:0000256" key="6">
    <source>
        <dbReference type="ARBA" id="ARBA00023136"/>
    </source>
</evidence>
<dbReference type="PANTHER" id="PTHR14470:SF2">
    <property type="entry name" value="FIBRONECTIN TYPE III DOMAIN-CONTAINING PROTEIN 4"/>
    <property type="match status" value="1"/>
</dbReference>
<dbReference type="EMBL" id="OZ035844">
    <property type="protein sequence ID" value="CAL1597610.1"/>
    <property type="molecule type" value="Genomic_DNA"/>
</dbReference>
<evidence type="ECO:0000259" key="10">
    <source>
        <dbReference type="PROSITE" id="PS50853"/>
    </source>
</evidence>
<dbReference type="SUPFAM" id="SSF49265">
    <property type="entry name" value="Fibronectin type III"/>
    <property type="match status" value="1"/>
</dbReference>